<evidence type="ECO:0000313" key="1">
    <source>
        <dbReference type="EMBL" id="ORX90294.1"/>
    </source>
</evidence>
<gene>
    <name evidence="1" type="ORF">K493DRAFT_318091</name>
</gene>
<dbReference type="GO" id="GO:0005737">
    <property type="term" value="C:cytoplasm"/>
    <property type="evidence" value="ECO:0007669"/>
    <property type="project" value="TreeGrafter"/>
</dbReference>
<sequence>MLTTSKPLDSQLTPENWEAPLLTWELIRNRIETDSVHLLRRSLNAERKYRDWIVKIKEEYGSTDVYVQQVALGWQDSEGRTVKGPDYKFVPNDFPYNMEEGLSHWVFWYRKDYSLEDIKRILQHELPGKEFQFFINPKARQSVKTVSHAHVMFREKTAEE</sequence>
<dbReference type="EMBL" id="MCFE01000387">
    <property type="protein sequence ID" value="ORX90294.1"/>
    <property type="molecule type" value="Genomic_DNA"/>
</dbReference>
<dbReference type="PANTHER" id="PTHR35020">
    <property type="entry name" value="N-ACETYLGLUCOSAMINE-INDUCED PROTEIN 1"/>
    <property type="match status" value="1"/>
</dbReference>
<reference evidence="1 2" key="1">
    <citation type="submission" date="2016-07" db="EMBL/GenBank/DDBJ databases">
        <title>Pervasive Adenine N6-methylation of Active Genes in Fungi.</title>
        <authorList>
            <consortium name="DOE Joint Genome Institute"/>
            <person name="Mondo S.J."/>
            <person name="Dannebaum R.O."/>
            <person name="Kuo R.C."/>
            <person name="Labutti K."/>
            <person name="Haridas S."/>
            <person name="Kuo A."/>
            <person name="Salamov A."/>
            <person name="Ahrendt S.R."/>
            <person name="Lipzen A."/>
            <person name="Sullivan W."/>
            <person name="Andreopoulos W.B."/>
            <person name="Clum A."/>
            <person name="Lindquist E."/>
            <person name="Daum C."/>
            <person name="Ramamoorthy G.K."/>
            <person name="Gryganskyi A."/>
            <person name="Culley D."/>
            <person name="Magnuson J.K."/>
            <person name="James T.Y."/>
            <person name="O'Malley M.A."/>
            <person name="Stajich J.E."/>
            <person name="Spatafora J.W."/>
            <person name="Visel A."/>
            <person name="Grigoriev I.V."/>
        </authorList>
    </citation>
    <scope>NUCLEOTIDE SEQUENCE [LARGE SCALE GENOMIC DNA]</scope>
    <source>
        <strain evidence="1 2">CBS 931.73</strain>
    </source>
</reference>
<proteinExistence type="predicted"/>
<comment type="caution">
    <text evidence="1">The sequence shown here is derived from an EMBL/GenBank/DDBJ whole genome shotgun (WGS) entry which is preliminary data.</text>
</comment>
<dbReference type="GO" id="GO:0006044">
    <property type="term" value="P:N-acetylglucosamine metabolic process"/>
    <property type="evidence" value="ECO:0007669"/>
    <property type="project" value="TreeGrafter"/>
</dbReference>
<dbReference type="STRING" id="1314790.A0A1Y1XY56"/>
<dbReference type="PANTHER" id="PTHR35020:SF2">
    <property type="entry name" value="N-ACETYLGLUCOSAMINE-INDUCED PROTEIN 1"/>
    <property type="match status" value="1"/>
</dbReference>
<evidence type="ECO:0000313" key="2">
    <source>
        <dbReference type="Proteomes" id="UP000193498"/>
    </source>
</evidence>
<protein>
    <submittedName>
        <fullName evidence="1">Uncharacterized protein</fullName>
    </submittedName>
</protein>
<dbReference type="Pfam" id="PF12239">
    <property type="entry name" value="DUF3605"/>
    <property type="match status" value="1"/>
</dbReference>
<dbReference type="InterPro" id="IPR022036">
    <property type="entry name" value="DUF3605"/>
</dbReference>
<accession>A0A1Y1XY56</accession>
<dbReference type="InParanoid" id="A0A1Y1XY56"/>
<dbReference type="AlphaFoldDB" id="A0A1Y1XY56"/>
<dbReference type="OrthoDB" id="498286at2759"/>
<organism evidence="1 2">
    <name type="scientific">Basidiobolus meristosporus CBS 931.73</name>
    <dbReference type="NCBI Taxonomy" id="1314790"/>
    <lineage>
        <taxon>Eukaryota</taxon>
        <taxon>Fungi</taxon>
        <taxon>Fungi incertae sedis</taxon>
        <taxon>Zoopagomycota</taxon>
        <taxon>Entomophthoromycotina</taxon>
        <taxon>Basidiobolomycetes</taxon>
        <taxon>Basidiobolales</taxon>
        <taxon>Basidiobolaceae</taxon>
        <taxon>Basidiobolus</taxon>
    </lineage>
</organism>
<keyword evidence="2" id="KW-1185">Reference proteome</keyword>
<dbReference type="Proteomes" id="UP000193498">
    <property type="component" value="Unassembled WGS sequence"/>
</dbReference>
<name>A0A1Y1XY56_9FUNG</name>